<evidence type="ECO:0000256" key="2">
    <source>
        <dbReference type="ARBA" id="ARBA00022801"/>
    </source>
</evidence>
<dbReference type="Pfam" id="PF02230">
    <property type="entry name" value="Abhydrolase_2"/>
    <property type="match status" value="1"/>
</dbReference>
<evidence type="ECO:0000313" key="5">
    <source>
        <dbReference type="EMBL" id="POG56203.1"/>
    </source>
</evidence>
<evidence type="ECO:0000259" key="4">
    <source>
        <dbReference type="Pfam" id="PF02230"/>
    </source>
</evidence>
<evidence type="ECO:0000256" key="3">
    <source>
        <dbReference type="SAM" id="MobiDB-lite"/>
    </source>
</evidence>
<keyword evidence="6" id="KW-1185">Reference proteome</keyword>
<dbReference type="GO" id="GO:0016787">
    <property type="term" value="F:hydrolase activity"/>
    <property type="evidence" value="ECO:0007669"/>
    <property type="project" value="UniProtKB-KW"/>
</dbReference>
<dbReference type="PANTHER" id="PTHR10655">
    <property type="entry name" value="LYSOPHOSPHOLIPASE-RELATED"/>
    <property type="match status" value="1"/>
</dbReference>
<keyword evidence="2" id="KW-0378">Hydrolase</keyword>
<dbReference type="PANTHER" id="PTHR10655:SF17">
    <property type="entry name" value="LYSOPHOSPHOLIPASE-LIKE PROTEIN 1"/>
    <property type="match status" value="1"/>
</dbReference>
<dbReference type="OrthoDB" id="203477at2157"/>
<sequence length="240" mass="25272">MSPRPTTPRSATDPHEGQEIATAGAPPQVADAAVVVLHGRGSKARHALTLVDEFLHRGVMYLAPQAAGSSWYPAPAASPIERNEPWLSSALGRVSAALDIAADAGVPPERVVFFGFSQGASLAAEFAVRNPRRYGGLVALSGSLLGPELESRTHAGYGNDNDVDRGGHAVDAVDPDFDGTPVFFGSGRDDTRVEADRVEASARVFSALGADATSRLYEGLGHAINDDEIRVINSFIEELD</sequence>
<comment type="caution">
    <text evidence="5">The sequence shown here is derived from an EMBL/GenBank/DDBJ whole genome shotgun (WGS) entry which is preliminary data.</text>
</comment>
<accession>A0A2P4NSX3</accession>
<dbReference type="InterPro" id="IPR050565">
    <property type="entry name" value="LYPA1-2/EST-like"/>
</dbReference>
<dbReference type="Proteomes" id="UP000053621">
    <property type="component" value="Unassembled WGS sequence"/>
</dbReference>
<gene>
    <name evidence="5" type="ORF">AUR65_006720</name>
</gene>
<evidence type="ECO:0000256" key="1">
    <source>
        <dbReference type="ARBA" id="ARBA00006499"/>
    </source>
</evidence>
<comment type="similarity">
    <text evidence="1">Belongs to the AB hydrolase superfamily. AB hydrolase 2 family.</text>
</comment>
<feature type="region of interest" description="Disordered" evidence="3">
    <location>
        <begin position="1"/>
        <end position="25"/>
    </location>
</feature>
<name>A0A2P4NSX3_9EURY</name>
<dbReference type="SUPFAM" id="SSF53474">
    <property type="entry name" value="alpha/beta-Hydrolases"/>
    <property type="match status" value="1"/>
</dbReference>
<dbReference type="InterPro" id="IPR029058">
    <property type="entry name" value="AB_hydrolase_fold"/>
</dbReference>
<dbReference type="EMBL" id="LOPW02000006">
    <property type="protein sequence ID" value="POG56203.1"/>
    <property type="molecule type" value="Genomic_DNA"/>
</dbReference>
<evidence type="ECO:0000313" key="6">
    <source>
        <dbReference type="Proteomes" id="UP000053621"/>
    </source>
</evidence>
<dbReference type="InterPro" id="IPR003140">
    <property type="entry name" value="PLipase/COase/thioEstase"/>
</dbReference>
<dbReference type="AlphaFoldDB" id="A0A2P4NSX3"/>
<organism evidence="5 6">
    <name type="scientific">Haloferax marisrubri</name>
    <dbReference type="NCBI Taxonomy" id="1544719"/>
    <lineage>
        <taxon>Archaea</taxon>
        <taxon>Methanobacteriati</taxon>
        <taxon>Methanobacteriota</taxon>
        <taxon>Stenosarchaea group</taxon>
        <taxon>Halobacteria</taxon>
        <taxon>Halobacteriales</taxon>
        <taxon>Haloferacaceae</taxon>
        <taxon>Haloferax</taxon>
    </lineage>
</organism>
<feature type="domain" description="Phospholipase/carboxylesterase/thioesterase" evidence="4">
    <location>
        <begin position="26"/>
        <end position="145"/>
    </location>
</feature>
<dbReference type="RefSeq" id="WP_058566116.1">
    <property type="nucleotide sequence ID" value="NZ_LOPW02000006.1"/>
</dbReference>
<reference evidence="5" key="1">
    <citation type="submission" date="2017-08" db="EMBL/GenBank/DDBJ databases">
        <title>Haloferax marisrubri sp. nov., isolated from the Discovery deep brine-seawater interface in the Red Sea.</title>
        <authorList>
            <person name="Zhang G."/>
            <person name="Stingl U."/>
        </authorList>
    </citation>
    <scope>NUCLEOTIDE SEQUENCE [LARGE SCALE GENOMIC DNA]</scope>
    <source>
        <strain evidence="5">SB3</strain>
    </source>
</reference>
<proteinExistence type="inferred from homology"/>
<protein>
    <submittedName>
        <fullName evidence="5">Phospholipase</fullName>
    </submittedName>
</protein>
<dbReference type="Gene3D" id="3.40.50.1820">
    <property type="entry name" value="alpha/beta hydrolase"/>
    <property type="match status" value="1"/>
</dbReference>